<dbReference type="EMBL" id="MFKU01000010">
    <property type="protein sequence ID" value="OGG48666.1"/>
    <property type="molecule type" value="Genomic_DNA"/>
</dbReference>
<reference evidence="2 3" key="1">
    <citation type="journal article" date="2016" name="Nat. Commun.">
        <title>Thousands of microbial genomes shed light on interconnected biogeochemical processes in an aquifer system.</title>
        <authorList>
            <person name="Anantharaman K."/>
            <person name="Brown C.T."/>
            <person name="Hug L.A."/>
            <person name="Sharon I."/>
            <person name="Castelle C.J."/>
            <person name="Probst A.J."/>
            <person name="Thomas B.C."/>
            <person name="Singh A."/>
            <person name="Wilkins M.J."/>
            <person name="Karaoz U."/>
            <person name="Brodie E.L."/>
            <person name="Williams K.H."/>
            <person name="Hubbard S.S."/>
            <person name="Banfield J.F."/>
        </authorList>
    </citation>
    <scope>NUCLEOTIDE SEQUENCE [LARGE SCALE GENOMIC DNA]</scope>
</reference>
<gene>
    <name evidence="2" type="ORF">A2678_02250</name>
</gene>
<accession>A0A1F6CHF8</accession>
<feature type="chain" id="PRO_5009523420" evidence="1">
    <location>
        <begin position="22"/>
        <end position="107"/>
    </location>
</feature>
<sequence>MISRGLAILFFGLGLPLFVQAQAATSSPFKPVVQIVADVNMQDCTYTQTASTDERLRIICSVSNNLGNQGDIHYGIQLVKKPRTHEKYGIRRSMTRFCPSEKRRKLN</sequence>
<name>A0A1F6CHF8_9BACT</name>
<protein>
    <submittedName>
        <fullName evidence="2">Uncharacterized protein</fullName>
    </submittedName>
</protein>
<dbReference type="AlphaFoldDB" id="A0A1F6CHF8"/>
<evidence type="ECO:0000256" key="1">
    <source>
        <dbReference type="SAM" id="SignalP"/>
    </source>
</evidence>
<evidence type="ECO:0000313" key="2">
    <source>
        <dbReference type="EMBL" id="OGG48666.1"/>
    </source>
</evidence>
<feature type="signal peptide" evidence="1">
    <location>
        <begin position="1"/>
        <end position="21"/>
    </location>
</feature>
<dbReference type="Proteomes" id="UP000178815">
    <property type="component" value="Unassembled WGS sequence"/>
</dbReference>
<evidence type="ECO:0000313" key="3">
    <source>
        <dbReference type="Proteomes" id="UP000178815"/>
    </source>
</evidence>
<dbReference type="STRING" id="1798481.A2678_02250"/>
<organism evidence="2 3">
    <name type="scientific">Candidatus Kaiserbacteria bacterium RIFCSPHIGHO2_01_FULL_53_31</name>
    <dbReference type="NCBI Taxonomy" id="1798481"/>
    <lineage>
        <taxon>Bacteria</taxon>
        <taxon>Candidatus Kaiseribacteriota</taxon>
    </lineage>
</organism>
<comment type="caution">
    <text evidence="2">The sequence shown here is derived from an EMBL/GenBank/DDBJ whole genome shotgun (WGS) entry which is preliminary data.</text>
</comment>
<proteinExistence type="predicted"/>
<keyword evidence="1" id="KW-0732">Signal</keyword>